<dbReference type="SUPFAM" id="SSF48179">
    <property type="entry name" value="6-phosphogluconate dehydrogenase C-terminal domain-like"/>
    <property type="match status" value="1"/>
</dbReference>
<dbReference type="InterPro" id="IPR046826">
    <property type="entry name" value="PDH_N"/>
</dbReference>
<dbReference type="InterPro" id="IPR003099">
    <property type="entry name" value="Prephen_DH"/>
</dbReference>
<dbReference type="PANTHER" id="PTHR21363">
    <property type="entry name" value="PREPHENATE DEHYDROGENASE"/>
    <property type="match status" value="1"/>
</dbReference>
<dbReference type="InterPro" id="IPR046825">
    <property type="entry name" value="PDH_C"/>
</dbReference>
<dbReference type="PROSITE" id="PS51176">
    <property type="entry name" value="PDH_ADH"/>
    <property type="match status" value="1"/>
</dbReference>
<accession>A0ABS2DQQ9</accession>
<feature type="domain" description="Prephenate/arogenate dehydrogenase" evidence="2">
    <location>
        <begin position="96"/>
        <end position="359"/>
    </location>
</feature>
<keyword evidence="1 3" id="KW-0560">Oxidoreductase</keyword>
<evidence type="ECO:0000313" key="4">
    <source>
        <dbReference type="Proteomes" id="UP000715095"/>
    </source>
</evidence>
<gene>
    <name evidence="3" type="primary">tyrA</name>
    <name evidence="3" type="ORF">H6A60_03760</name>
</gene>
<dbReference type="Gene3D" id="3.40.50.720">
    <property type="entry name" value="NAD(P)-binding Rossmann-like Domain"/>
    <property type="match status" value="1"/>
</dbReference>
<dbReference type="Pfam" id="PF20463">
    <property type="entry name" value="PDH_C"/>
    <property type="match status" value="1"/>
</dbReference>
<sequence length="371" mass="40992">MDGALEARIAAADAQIAKLLAERIALMRSLANKRVARARPVRSDDEDKRRSVRRKAAAESAAISPVLLEEILGQLDREALRNVRALRFPSSIPNPKPVVIVGGRGGMGRLLDDHFRRSGWPVRILERNDWDQAESIFAGAGTVIVSVPIEATEAVIKAAAAKMPADALLCDVTSVKTGPVKAMLAAHKGPVAGLHPMFGPDVTDFRAQVFVHSPGRFESAAEPLLEQIRLWGGKVVRCSAEDHDRAMSIIQALRHFTTYAYGVFLSEIKPDLHRILSLSSPIYRLELLMVGRLFAQDPHLYCDIIMSDKEKSELIGAYVESLRPQLDIVRTLDREAFVKRFLQARAYFGELAPQFMKESGTILAKIQADRS</sequence>
<dbReference type="InterPro" id="IPR050812">
    <property type="entry name" value="Preph/Arog_dehydrog"/>
</dbReference>
<organism evidence="3 4">
    <name type="scientific">Sutterella massiliensis</name>
    <dbReference type="NCBI Taxonomy" id="1816689"/>
    <lineage>
        <taxon>Bacteria</taxon>
        <taxon>Pseudomonadati</taxon>
        <taxon>Pseudomonadota</taxon>
        <taxon>Betaproteobacteria</taxon>
        <taxon>Burkholderiales</taxon>
        <taxon>Sutterellaceae</taxon>
        <taxon>Sutterella</taxon>
    </lineage>
</organism>
<dbReference type="GO" id="GO:0004106">
    <property type="term" value="F:chorismate mutase activity"/>
    <property type="evidence" value="ECO:0007669"/>
    <property type="project" value="UniProtKB-EC"/>
</dbReference>
<dbReference type="EMBL" id="JACJJC010000004">
    <property type="protein sequence ID" value="MBM6703603.1"/>
    <property type="molecule type" value="Genomic_DNA"/>
</dbReference>
<dbReference type="EC" id="5.4.99.5" evidence="3"/>
<dbReference type="Gene3D" id="1.10.3660.10">
    <property type="entry name" value="6-phosphogluconate dehydrogenase C-terminal like domain"/>
    <property type="match status" value="1"/>
</dbReference>
<evidence type="ECO:0000256" key="1">
    <source>
        <dbReference type="ARBA" id="ARBA00023002"/>
    </source>
</evidence>
<reference evidence="3 4" key="1">
    <citation type="journal article" date="2021" name="Sci. Rep.">
        <title>The distribution of antibiotic resistance genes in chicken gut microbiota commensals.</title>
        <authorList>
            <person name="Juricova H."/>
            <person name="Matiasovicova J."/>
            <person name="Kubasova T."/>
            <person name="Cejkova D."/>
            <person name="Rychlik I."/>
        </authorList>
    </citation>
    <scope>NUCLEOTIDE SEQUENCE [LARGE SCALE GENOMIC DNA]</scope>
    <source>
        <strain evidence="3 4">An829</strain>
    </source>
</reference>
<name>A0ABS2DQQ9_9BURK</name>
<dbReference type="Proteomes" id="UP000715095">
    <property type="component" value="Unassembled WGS sequence"/>
</dbReference>
<dbReference type="GO" id="GO:0008977">
    <property type="term" value="F:prephenate dehydrogenase (NAD+) activity"/>
    <property type="evidence" value="ECO:0007669"/>
    <property type="project" value="UniProtKB-EC"/>
</dbReference>
<evidence type="ECO:0000313" key="3">
    <source>
        <dbReference type="EMBL" id="MBM6703603.1"/>
    </source>
</evidence>
<dbReference type="InterPro" id="IPR008927">
    <property type="entry name" value="6-PGluconate_DH-like_C_sf"/>
</dbReference>
<dbReference type="EC" id="1.3.1.12" evidence="3"/>
<keyword evidence="4" id="KW-1185">Reference proteome</keyword>
<comment type="caution">
    <text evidence="3">The sequence shown here is derived from an EMBL/GenBank/DDBJ whole genome shotgun (WGS) entry which is preliminary data.</text>
</comment>
<dbReference type="PANTHER" id="PTHR21363:SF0">
    <property type="entry name" value="PREPHENATE DEHYDROGENASE [NADP(+)]"/>
    <property type="match status" value="1"/>
</dbReference>
<protein>
    <submittedName>
        <fullName evidence="3">Bifunctional chorismate mutase/prephenate dehydrogenase</fullName>
        <ecNumber evidence="3">1.3.1.12</ecNumber>
        <ecNumber evidence="3">5.4.99.5</ecNumber>
    </submittedName>
</protein>
<evidence type="ECO:0000259" key="2">
    <source>
        <dbReference type="PROSITE" id="PS51176"/>
    </source>
</evidence>
<keyword evidence="3" id="KW-0413">Isomerase</keyword>
<dbReference type="InterPro" id="IPR036291">
    <property type="entry name" value="NAD(P)-bd_dom_sf"/>
</dbReference>
<dbReference type="NCBIfam" id="NF008400">
    <property type="entry name" value="PRK11199.1"/>
    <property type="match status" value="1"/>
</dbReference>
<proteinExistence type="predicted"/>
<dbReference type="Pfam" id="PF02153">
    <property type="entry name" value="PDH_N"/>
    <property type="match status" value="1"/>
</dbReference>
<dbReference type="SUPFAM" id="SSF51735">
    <property type="entry name" value="NAD(P)-binding Rossmann-fold domains"/>
    <property type="match status" value="1"/>
</dbReference>